<dbReference type="InterPro" id="IPR050678">
    <property type="entry name" value="DNA_Partitioning_ATPase"/>
</dbReference>
<evidence type="ECO:0000313" key="3">
    <source>
        <dbReference type="EMBL" id="QBM28386.1"/>
    </source>
</evidence>
<gene>
    <name evidence="3" type="ORF">HPF_11855</name>
</gene>
<evidence type="ECO:0000313" key="4">
    <source>
        <dbReference type="Proteomes" id="UP000293912"/>
    </source>
</evidence>
<dbReference type="InterPro" id="IPR027417">
    <property type="entry name" value="P-loop_NTPase"/>
</dbReference>
<reference evidence="3 4" key="1">
    <citation type="submission" date="2019-03" db="EMBL/GenBank/DDBJ databases">
        <authorList>
            <person name="Sebastian G."/>
            <person name="Baumann P."/>
            <person name="Ruckert C."/>
            <person name="Kalinowski J."/>
            <person name="Nebel B."/>
            <person name="Takors R."/>
            <person name="Blombach B."/>
        </authorList>
    </citation>
    <scope>NUCLEOTIDE SEQUENCE [LARGE SCALE GENOMIC DNA]</scope>
    <source>
        <strain evidence="3 4">DSM 1084</strain>
    </source>
</reference>
<dbReference type="SUPFAM" id="SSF52540">
    <property type="entry name" value="P-loop containing nucleoside triphosphate hydrolases"/>
    <property type="match status" value="1"/>
</dbReference>
<evidence type="ECO:0000259" key="2">
    <source>
        <dbReference type="Pfam" id="PF13614"/>
    </source>
</evidence>
<organism evidence="3 4">
    <name type="scientific">Hydrogenophaga pseudoflava</name>
    <name type="common">Pseudomonas carboxydoflava</name>
    <dbReference type="NCBI Taxonomy" id="47421"/>
    <lineage>
        <taxon>Bacteria</taxon>
        <taxon>Pseudomonadati</taxon>
        <taxon>Pseudomonadota</taxon>
        <taxon>Betaproteobacteria</taxon>
        <taxon>Burkholderiales</taxon>
        <taxon>Comamonadaceae</taxon>
        <taxon>Hydrogenophaga</taxon>
    </lineage>
</organism>
<dbReference type="PANTHER" id="PTHR13696:SF99">
    <property type="entry name" value="COBYRINIC ACID AC-DIAMIDE SYNTHASE"/>
    <property type="match status" value="1"/>
</dbReference>
<dbReference type="RefSeq" id="WP_084383614.1">
    <property type="nucleotide sequence ID" value="NZ_CP037867.1"/>
</dbReference>
<dbReference type="PANTHER" id="PTHR13696">
    <property type="entry name" value="P-LOOP CONTAINING NUCLEOSIDE TRIPHOSPHATE HYDROLASE"/>
    <property type="match status" value="1"/>
</dbReference>
<protein>
    <submittedName>
        <fullName evidence="3">CobQ/CobB/MinD/ParA nucleotide binding domain protein</fullName>
    </submittedName>
</protein>
<dbReference type="InterPro" id="IPR025669">
    <property type="entry name" value="AAA_dom"/>
</dbReference>
<dbReference type="Gene3D" id="3.40.50.300">
    <property type="entry name" value="P-loop containing nucleotide triphosphate hydrolases"/>
    <property type="match status" value="1"/>
</dbReference>
<feature type="region of interest" description="Disordered" evidence="1">
    <location>
        <begin position="294"/>
        <end position="317"/>
    </location>
</feature>
<dbReference type="Pfam" id="PF13614">
    <property type="entry name" value="AAA_31"/>
    <property type="match status" value="1"/>
</dbReference>
<evidence type="ECO:0000256" key="1">
    <source>
        <dbReference type="SAM" id="MobiDB-lite"/>
    </source>
</evidence>
<dbReference type="KEGG" id="hpse:HPF_11855"/>
<sequence length="317" mass="34791">MLTLSVVATKGGVGKTTLCANIGGFLADMGYRVLLIDADIQPALTRHFQLSHVAEHGLTTMIQRGVLADDCISHVCLPPENFRGDASVLNVRGGFLHLVRSDTQRFDEERGVFTYDSALQDWLSNRLDRLVRIRLAIRNEAVSSKYDVVIIDTQGAVGHLQDAAVNAADMLLIPAKPDIVSAREFISGSLLLIDRHESAGNMGYTIPPMRAVINHYQNTVDSKTITQHIRDQFIQLSGKVTVMDAMIPAIAAFPKAATAQVPVHWIDPGKSSDIMHRLMWELIVSLEGKFTPNHKGELQVPTKPSALEPDTDLAREA</sequence>
<dbReference type="AlphaFoldDB" id="A0A4P6X1D5"/>
<keyword evidence="4" id="KW-1185">Reference proteome</keyword>
<dbReference type="Proteomes" id="UP000293912">
    <property type="component" value="Chromosome"/>
</dbReference>
<accession>A0A4P6X1D5</accession>
<dbReference type="EMBL" id="CP037867">
    <property type="protein sequence ID" value="QBM28386.1"/>
    <property type="molecule type" value="Genomic_DNA"/>
</dbReference>
<proteinExistence type="predicted"/>
<dbReference type="CDD" id="cd02042">
    <property type="entry name" value="ParAB_family"/>
    <property type="match status" value="1"/>
</dbReference>
<name>A0A4P6X1D5_HYDPS</name>
<feature type="domain" description="AAA" evidence="2">
    <location>
        <begin position="3"/>
        <end position="181"/>
    </location>
</feature>